<dbReference type="Proteomes" id="UP001157160">
    <property type="component" value="Unassembled WGS sequence"/>
</dbReference>
<keyword evidence="1" id="KW-0812">Transmembrane</keyword>
<evidence type="ECO:0000313" key="2">
    <source>
        <dbReference type="EMBL" id="GMA28753.1"/>
    </source>
</evidence>
<dbReference type="EMBL" id="BSUL01000001">
    <property type="protein sequence ID" value="GMA28753.1"/>
    <property type="molecule type" value="Genomic_DNA"/>
</dbReference>
<keyword evidence="1" id="KW-0472">Membrane</keyword>
<accession>A0AA37XBH1</accession>
<evidence type="ECO:0000313" key="3">
    <source>
        <dbReference type="Proteomes" id="UP001157160"/>
    </source>
</evidence>
<protein>
    <recommendedName>
        <fullName evidence="4">Potassium transporter Trk</fullName>
    </recommendedName>
</protein>
<reference evidence="2 3" key="1">
    <citation type="journal article" date="2014" name="Int. J. Syst. Evol. Microbiol.">
        <title>Complete genome sequence of Corynebacterium casei LMG S-19264T (=DSM 44701T), isolated from a smear-ripened cheese.</title>
        <authorList>
            <consortium name="US DOE Joint Genome Institute (JGI-PGF)"/>
            <person name="Walter F."/>
            <person name="Albersmeier A."/>
            <person name="Kalinowski J."/>
            <person name="Ruckert C."/>
        </authorList>
    </citation>
    <scope>NUCLEOTIDE SEQUENCE [LARGE SCALE GENOMIC DNA]</scope>
    <source>
        <strain evidence="2 3">NBRC 112289</strain>
    </source>
</reference>
<sequence length="111" mass="11814">MSSTEPTPETTGDTAEEVVGQEQVRVRRAPRYGVFIGLGAFLGFVAAFVLTFAFPENDEFTVGQIFGFLLLVCLVVGVALGGAAAIVIDAASSRRARAVDAERIERHGAER</sequence>
<organism evidence="2 3">
    <name type="scientific">Arenivirga flava</name>
    <dbReference type="NCBI Taxonomy" id="1930060"/>
    <lineage>
        <taxon>Bacteria</taxon>
        <taxon>Bacillati</taxon>
        <taxon>Actinomycetota</taxon>
        <taxon>Actinomycetes</taxon>
        <taxon>Micrococcales</taxon>
        <taxon>Microbacteriaceae</taxon>
        <taxon>Arenivirga</taxon>
    </lineage>
</organism>
<feature type="transmembrane region" description="Helical" evidence="1">
    <location>
        <begin position="65"/>
        <end position="88"/>
    </location>
</feature>
<gene>
    <name evidence="2" type="ORF">GCM10025874_20060</name>
</gene>
<evidence type="ECO:0000256" key="1">
    <source>
        <dbReference type="SAM" id="Phobius"/>
    </source>
</evidence>
<name>A0AA37XBH1_9MICO</name>
<keyword evidence="3" id="KW-1185">Reference proteome</keyword>
<dbReference type="AlphaFoldDB" id="A0AA37XBH1"/>
<evidence type="ECO:0008006" key="4">
    <source>
        <dbReference type="Google" id="ProtNLM"/>
    </source>
</evidence>
<dbReference type="RefSeq" id="WP_284232233.1">
    <property type="nucleotide sequence ID" value="NZ_BSUL01000001.1"/>
</dbReference>
<keyword evidence="1" id="KW-1133">Transmembrane helix</keyword>
<feature type="transmembrane region" description="Helical" evidence="1">
    <location>
        <begin position="32"/>
        <end position="53"/>
    </location>
</feature>
<comment type="caution">
    <text evidence="2">The sequence shown here is derived from an EMBL/GenBank/DDBJ whole genome shotgun (WGS) entry which is preliminary data.</text>
</comment>
<proteinExistence type="predicted"/>